<dbReference type="EMBL" id="AYXG01000155">
    <property type="protein sequence ID" value="EWC60495.1"/>
    <property type="molecule type" value="Genomic_DNA"/>
</dbReference>
<dbReference type="AlphaFoldDB" id="W7IHW0"/>
<comment type="caution">
    <text evidence="1">The sequence shown here is derived from an EMBL/GenBank/DDBJ whole genome shotgun (WGS) entry which is preliminary data.</text>
</comment>
<gene>
    <name evidence="1" type="ORF">UO65_4163</name>
</gene>
<name>W7IHW0_9PSEU</name>
<evidence type="ECO:0000313" key="1">
    <source>
        <dbReference type="EMBL" id="EWC60495.1"/>
    </source>
</evidence>
<accession>W7IHW0</accession>
<protein>
    <submittedName>
        <fullName evidence="1">Uncharacterized protein</fullName>
    </submittedName>
</protein>
<dbReference type="STRING" id="909613.UO65_4163"/>
<reference evidence="1 2" key="1">
    <citation type="journal article" date="2014" name="Genome Announc.">
        <title>Draft Genome Sequence of the Antitrypanosomally Active Sponge-Associated Bacterium Actinokineospora sp. Strain EG49.</title>
        <authorList>
            <person name="Harjes J."/>
            <person name="Ryu T."/>
            <person name="Abdelmohsen U.R."/>
            <person name="Moitinho-Silva L."/>
            <person name="Horn H."/>
            <person name="Ravasi T."/>
            <person name="Hentschel U."/>
        </authorList>
    </citation>
    <scope>NUCLEOTIDE SEQUENCE [LARGE SCALE GENOMIC DNA]</scope>
    <source>
        <strain evidence="1 2">EG49</strain>
    </source>
</reference>
<dbReference type="Proteomes" id="UP000019277">
    <property type="component" value="Unassembled WGS sequence"/>
</dbReference>
<sequence length="88" mass="9384">MTPAGAGRVGPGTREVGVDESVALLRARFGGRLPESVEALDEAAVRDLADALHSARRRQRVELEESTEASLAQLPGVLRALIRRVLGL</sequence>
<organism evidence="1 2">
    <name type="scientific">Actinokineospora spheciospongiae</name>
    <dbReference type="NCBI Taxonomy" id="909613"/>
    <lineage>
        <taxon>Bacteria</taxon>
        <taxon>Bacillati</taxon>
        <taxon>Actinomycetota</taxon>
        <taxon>Actinomycetes</taxon>
        <taxon>Pseudonocardiales</taxon>
        <taxon>Pseudonocardiaceae</taxon>
        <taxon>Actinokineospora</taxon>
    </lineage>
</organism>
<keyword evidence="2" id="KW-1185">Reference proteome</keyword>
<proteinExistence type="predicted"/>
<evidence type="ECO:0000313" key="2">
    <source>
        <dbReference type="Proteomes" id="UP000019277"/>
    </source>
</evidence>